<dbReference type="GO" id="GO:1904680">
    <property type="term" value="F:peptide transmembrane transporter activity"/>
    <property type="evidence" value="ECO:0007669"/>
    <property type="project" value="TreeGrafter"/>
</dbReference>
<dbReference type="InterPro" id="IPR030678">
    <property type="entry name" value="Peptide/Ni-bd"/>
</dbReference>
<name>A0A1C4VDW7_9ACTN</name>
<sequence length="564" mass="60887">MKGIAPAMRLSRKTAAALLLTVALGTSACSTDHKAQQASPGTPASGQDINRQDRANLRDGGDLRLPIDSLPTNYNPKQVNGARVVTYQFADAILPSAFLDTADGVPAVNKTFFDSIEMISTQPQKIRYKIREEAVWSNGRPLSWEDLRGHWNALRGADKGFEISNSIGYQDVANVERGASDREAVLTFAKPFADWQGLFRPLVPTEVTATPEAFNKAWLNRPEVTSGPFEIADVDTVGKVVTLRRNEKFWGTRPALDRVIFRVLAPAARADELANNGLDLYPIGGDIDLLTRAKGISGVQIRKASERRAGQLTFNGADGALLSDTALRVAIAQAVNPQEVTDIVVGPIVPGAKAVGNHIVPQGHAAYRDNSKELPFDPEAARTALDAQGWKLNGAVRTRDGKPLSLRLVVQATPTGKAVSGVIGKQLAAVGVEVEVESVPTERFQEAYLLPGNFDLIAFEWTKSPYPISHDRPVFQVPVDGKAGNNFGRVVIPGIQELYDKAIAEFDQAKSAALIDEIDKLAWKHAHHLPLYPESGAYAVRGTVANYGARGLGGYGFANAGFMK</sequence>
<accession>A0A1C4VDW7</accession>
<dbReference type="Gene3D" id="3.90.76.10">
    <property type="entry name" value="Dipeptide-binding Protein, Domain 1"/>
    <property type="match status" value="1"/>
</dbReference>
<evidence type="ECO:0000313" key="4">
    <source>
        <dbReference type="EMBL" id="SCE82204.1"/>
    </source>
</evidence>
<dbReference type="PIRSF" id="PIRSF002741">
    <property type="entry name" value="MppA"/>
    <property type="match status" value="1"/>
</dbReference>
<dbReference type="GO" id="GO:0043190">
    <property type="term" value="C:ATP-binding cassette (ABC) transporter complex"/>
    <property type="evidence" value="ECO:0007669"/>
    <property type="project" value="InterPro"/>
</dbReference>
<feature type="signal peptide" evidence="2">
    <location>
        <begin position="1"/>
        <end position="28"/>
    </location>
</feature>
<protein>
    <submittedName>
        <fullName evidence="4">Peptide/nickel transport system substrate-binding protein</fullName>
    </submittedName>
</protein>
<dbReference type="GO" id="GO:0015833">
    <property type="term" value="P:peptide transport"/>
    <property type="evidence" value="ECO:0007669"/>
    <property type="project" value="TreeGrafter"/>
</dbReference>
<feature type="compositionally biased region" description="Polar residues" evidence="1">
    <location>
        <begin position="36"/>
        <end position="49"/>
    </location>
</feature>
<dbReference type="EMBL" id="FMCV01000003">
    <property type="protein sequence ID" value="SCE82204.1"/>
    <property type="molecule type" value="Genomic_DNA"/>
</dbReference>
<evidence type="ECO:0000313" key="5">
    <source>
        <dbReference type="Proteomes" id="UP000198551"/>
    </source>
</evidence>
<keyword evidence="5" id="KW-1185">Reference proteome</keyword>
<dbReference type="SUPFAM" id="SSF53850">
    <property type="entry name" value="Periplasmic binding protein-like II"/>
    <property type="match status" value="1"/>
</dbReference>
<keyword evidence="2" id="KW-0732">Signal</keyword>
<dbReference type="PANTHER" id="PTHR30290:SF65">
    <property type="entry name" value="MONOACYL PHOSPHATIDYLINOSITOL TETRAMANNOSIDE-BINDING PROTEIN LPQW-RELATED"/>
    <property type="match status" value="1"/>
</dbReference>
<dbReference type="InterPro" id="IPR039424">
    <property type="entry name" value="SBP_5"/>
</dbReference>
<feature type="domain" description="Solute-binding protein family 5" evidence="3">
    <location>
        <begin position="119"/>
        <end position="466"/>
    </location>
</feature>
<dbReference type="PROSITE" id="PS51257">
    <property type="entry name" value="PROKAR_LIPOPROTEIN"/>
    <property type="match status" value="1"/>
</dbReference>
<dbReference type="Gene3D" id="3.10.105.10">
    <property type="entry name" value="Dipeptide-binding Protein, Domain 3"/>
    <property type="match status" value="1"/>
</dbReference>
<dbReference type="PANTHER" id="PTHR30290">
    <property type="entry name" value="PERIPLASMIC BINDING COMPONENT OF ABC TRANSPORTER"/>
    <property type="match status" value="1"/>
</dbReference>
<dbReference type="Gene3D" id="3.40.190.10">
    <property type="entry name" value="Periplasmic binding protein-like II"/>
    <property type="match status" value="1"/>
</dbReference>
<dbReference type="AlphaFoldDB" id="A0A1C4VDW7"/>
<evidence type="ECO:0000256" key="2">
    <source>
        <dbReference type="SAM" id="SignalP"/>
    </source>
</evidence>
<gene>
    <name evidence="4" type="ORF">GA0070215_103102</name>
</gene>
<dbReference type="Proteomes" id="UP000198551">
    <property type="component" value="Unassembled WGS sequence"/>
</dbReference>
<feature type="chain" id="PRO_5039045530" evidence="2">
    <location>
        <begin position="29"/>
        <end position="564"/>
    </location>
</feature>
<dbReference type="GO" id="GO:0042597">
    <property type="term" value="C:periplasmic space"/>
    <property type="evidence" value="ECO:0007669"/>
    <property type="project" value="UniProtKB-ARBA"/>
</dbReference>
<feature type="compositionally biased region" description="Basic and acidic residues" evidence="1">
    <location>
        <begin position="50"/>
        <end position="62"/>
    </location>
</feature>
<dbReference type="InterPro" id="IPR000914">
    <property type="entry name" value="SBP_5_dom"/>
</dbReference>
<feature type="region of interest" description="Disordered" evidence="1">
    <location>
        <begin position="31"/>
        <end position="69"/>
    </location>
</feature>
<organism evidence="4 5">
    <name type="scientific">Micromonospora marina</name>
    <dbReference type="NCBI Taxonomy" id="307120"/>
    <lineage>
        <taxon>Bacteria</taxon>
        <taxon>Bacillati</taxon>
        <taxon>Actinomycetota</taxon>
        <taxon>Actinomycetes</taxon>
        <taxon>Micromonosporales</taxon>
        <taxon>Micromonosporaceae</taxon>
        <taxon>Micromonospora</taxon>
    </lineage>
</organism>
<reference evidence="5" key="1">
    <citation type="submission" date="2016-06" db="EMBL/GenBank/DDBJ databases">
        <authorList>
            <person name="Varghese N."/>
        </authorList>
    </citation>
    <scope>NUCLEOTIDE SEQUENCE [LARGE SCALE GENOMIC DNA]</scope>
    <source>
        <strain evidence="5">DSM 45555</strain>
    </source>
</reference>
<dbReference type="CDD" id="cd08501">
    <property type="entry name" value="PBP2_Lpqw"/>
    <property type="match status" value="1"/>
</dbReference>
<proteinExistence type="predicted"/>
<evidence type="ECO:0000256" key="1">
    <source>
        <dbReference type="SAM" id="MobiDB-lite"/>
    </source>
</evidence>
<dbReference type="Pfam" id="PF00496">
    <property type="entry name" value="SBP_bac_5"/>
    <property type="match status" value="1"/>
</dbReference>
<evidence type="ECO:0000259" key="3">
    <source>
        <dbReference type="Pfam" id="PF00496"/>
    </source>
</evidence>